<dbReference type="EMBL" id="JAFREL020000005">
    <property type="protein sequence ID" value="MEO1772600.1"/>
    <property type="molecule type" value="Genomic_DNA"/>
</dbReference>
<dbReference type="RefSeq" id="WP_207701081.1">
    <property type="nucleotide sequence ID" value="NZ_JAFREL020000005.1"/>
</dbReference>
<evidence type="ECO:0000313" key="1">
    <source>
        <dbReference type="EMBL" id="MEO1772600.1"/>
    </source>
</evidence>
<accession>A0ABV0EVB3</accession>
<gene>
    <name evidence="1" type="ORF">JZO67_004582</name>
</gene>
<protein>
    <recommendedName>
        <fullName evidence="3">Transposase</fullName>
    </recommendedName>
</protein>
<keyword evidence="2" id="KW-1185">Reference proteome</keyword>
<comment type="caution">
    <text evidence="1">The sequence shown here is derived from an EMBL/GenBank/DDBJ whole genome shotgun (WGS) entry which is preliminary data.</text>
</comment>
<reference evidence="1 2" key="1">
    <citation type="submission" date="2021-03" db="EMBL/GenBank/DDBJ databases">
        <authorList>
            <person name="Gilmore M.S."/>
            <person name="Schwartzman J."/>
            <person name="Van Tyne D."/>
            <person name="Martin M."/>
            <person name="Earl A.M."/>
            <person name="Manson A.L."/>
            <person name="Straub T."/>
            <person name="Salamzade R."/>
            <person name="Saavedra J."/>
            <person name="Lebreton F."/>
            <person name="Prichula J."/>
            <person name="Schaufler K."/>
            <person name="Gaca A."/>
            <person name="Sgardioli B."/>
            <person name="Wagenaar J."/>
            <person name="Strong T."/>
        </authorList>
    </citation>
    <scope>NUCLEOTIDE SEQUENCE [LARGE SCALE GENOMIC DNA]</scope>
    <source>
        <strain evidence="1 2">665A</strain>
    </source>
</reference>
<evidence type="ECO:0008006" key="3">
    <source>
        <dbReference type="Google" id="ProtNLM"/>
    </source>
</evidence>
<dbReference type="Proteomes" id="UP000664357">
    <property type="component" value="Unassembled WGS sequence"/>
</dbReference>
<evidence type="ECO:0000313" key="2">
    <source>
        <dbReference type="Proteomes" id="UP000664357"/>
    </source>
</evidence>
<organism evidence="1 2">
    <name type="scientific">Candidatus Enterococcus ferrettii</name>
    <dbReference type="NCBI Taxonomy" id="2815324"/>
    <lineage>
        <taxon>Bacteria</taxon>
        <taxon>Bacillati</taxon>
        <taxon>Bacillota</taxon>
        <taxon>Bacilli</taxon>
        <taxon>Lactobacillales</taxon>
        <taxon>Enterococcaceae</taxon>
        <taxon>Enterococcus</taxon>
    </lineage>
</organism>
<reference evidence="1 2" key="2">
    <citation type="submission" date="2024-02" db="EMBL/GenBank/DDBJ databases">
        <title>The Genome Sequence of Enterococcus sp. DIV0159.</title>
        <authorList>
            <person name="Earl A."/>
            <person name="Manson A."/>
            <person name="Gilmore M."/>
            <person name="Sanders J."/>
            <person name="Shea T."/>
            <person name="Howe W."/>
            <person name="Livny J."/>
            <person name="Cuomo C."/>
            <person name="Neafsey D."/>
            <person name="Birren B."/>
        </authorList>
    </citation>
    <scope>NUCLEOTIDE SEQUENCE [LARGE SCALE GENOMIC DNA]</scope>
    <source>
        <strain evidence="1 2">665A</strain>
    </source>
</reference>
<name>A0ABV0EVB3_9ENTE</name>
<proteinExistence type="predicted"/>
<sequence length="129" mass="15746">MQENTYTLTYQKLFQLQRTTLEDRISTYYDQTRNEKNTIKYLAALQIREELSIEDFSFVLRELVRHIFLKTKATRALRRYYYLFQHYFGTKEWKLLTSRLFTIKHLIVEKIAQLMNLVEQVHPETFSVP</sequence>